<proteinExistence type="predicted"/>
<name>A0A1M5YZR2_9CLOT</name>
<keyword evidence="1" id="KW-0812">Transmembrane</keyword>
<evidence type="ECO:0000313" key="4">
    <source>
        <dbReference type="Proteomes" id="UP000184241"/>
    </source>
</evidence>
<feature type="chain" id="PRO_5013268699" evidence="2">
    <location>
        <begin position="25"/>
        <end position="387"/>
    </location>
</feature>
<gene>
    <name evidence="3" type="ORF">SAMN02745941_02383</name>
</gene>
<dbReference type="EMBL" id="FQXU01000007">
    <property type="protein sequence ID" value="SHI17424.1"/>
    <property type="molecule type" value="Genomic_DNA"/>
</dbReference>
<accession>A0A1M5YZR2</accession>
<evidence type="ECO:0000313" key="3">
    <source>
        <dbReference type="EMBL" id="SHI17424.1"/>
    </source>
</evidence>
<dbReference type="NCBIfam" id="TIGR02829">
    <property type="entry name" value="spore_III_AE"/>
    <property type="match status" value="1"/>
</dbReference>
<keyword evidence="1" id="KW-1133">Transmembrane helix</keyword>
<reference evidence="3 4" key="1">
    <citation type="submission" date="2016-11" db="EMBL/GenBank/DDBJ databases">
        <authorList>
            <person name="Jaros S."/>
            <person name="Januszkiewicz K."/>
            <person name="Wedrychowicz H."/>
        </authorList>
    </citation>
    <scope>NUCLEOTIDE SEQUENCE [LARGE SCALE GENOMIC DNA]</scope>
    <source>
        <strain evidence="3 4">DSM 6191</strain>
    </source>
</reference>
<feature type="transmembrane region" description="Helical" evidence="1">
    <location>
        <begin position="159"/>
        <end position="180"/>
    </location>
</feature>
<dbReference type="InterPro" id="IPR014194">
    <property type="entry name" value="Spore_III_AE"/>
</dbReference>
<feature type="transmembrane region" description="Helical" evidence="1">
    <location>
        <begin position="239"/>
        <end position="258"/>
    </location>
</feature>
<dbReference type="RefSeq" id="WP_073019732.1">
    <property type="nucleotide sequence ID" value="NZ_FQXU01000007.1"/>
</dbReference>
<dbReference type="Pfam" id="PF09546">
    <property type="entry name" value="Spore_III_AE"/>
    <property type="match status" value="1"/>
</dbReference>
<evidence type="ECO:0000256" key="1">
    <source>
        <dbReference type="SAM" id="Phobius"/>
    </source>
</evidence>
<feature type="transmembrane region" description="Helical" evidence="1">
    <location>
        <begin position="128"/>
        <end position="147"/>
    </location>
</feature>
<sequence>MKKMIRFLLIFFILSISLTQFTFASEVTNNSDSLEHSNNVQQLYDYITKMKDDNELVNELNISDYIKNYVSKGDGGVSTSDLAKITFSVILKESKTVLKLLISVVVMAIICSLLKNLQDAFGGSHSDIAFYACYAILIILLSKSFLVSIDLAKNTINGLTDFMMALLPVLVFLIGSVGGITQAATMDPILMGAVTIVPRIYVDFIIPMILMSFVLNFVNNISNEHKINNICKLFKQVTLWVQGILVTTLIGLLTIRGITSNAIDAVTLKTAKFAVDNFIPIVGKAFSDAIASVAGYAVLLKNSISSLGLLIVFLTILIPILKLVLISFMYKLSSALVEPVCDSRITNCIAAAGDYVVMIISCILSISLMFFIMVSVMASTGKFILGG</sequence>
<evidence type="ECO:0000256" key="2">
    <source>
        <dbReference type="SAM" id="SignalP"/>
    </source>
</evidence>
<protein>
    <submittedName>
        <fullName evidence="3">Stage III sporulation protein AE</fullName>
    </submittedName>
</protein>
<feature type="transmembrane region" description="Helical" evidence="1">
    <location>
        <begin position="355"/>
        <end position="378"/>
    </location>
</feature>
<dbReference type="Proteomes" id="UP000184241">
    <property type="component" value="Unassembled WGS sequence"/>
</dbReference>
<feature type="transmembrane region" description="Helical" evidence="1">
    <location>
        <begin position="278"/>
        <end position="300"/>
    </location>
</feature>
<feature type="transmembrane region" description="Helical" evidence="1">
    <location>
        <begin position="307"/>
        <end position="330"/>
    </location>
</feature>
<dbReference type="AlphaFoldDB" id="A0A1M5YZR2"/>
<keyword evidence="1" id="KW-0472">Membrane</keyword>
<feature type="transmembrane region" description="Helical" evidence="1">
    <location>
        <begin position="200"/>
        <end position="218"/>
    </location>
</feature>
<keyword evidence="2" id="KW-0732">Signal</keyword>
<feature type="signal peptide" evidence="2">
    <location>
        <begin position="1"/>
        <end position="24"/>
    </location>
</feature>
<organism evidence="3 4">
    <name type="scientific">Clostridium intestinale DSM 6191</name>
    <dbReference type="NCBI Taxonomy" id="1121320"/>
    <lineage>
        <taxon>Bacteria</taxon>
        <taxon>Bacillati</taxon>
        <taxon>Bacillota</taxon>
        <taxon>Clostridia</taxon>
        <taxon>Eubacteriales</taxon>
        <taxon>Clostridiaceae</taxon>
        <taxon>Clostridium</taxon>
    </lineage>
</organism>